<organism evidence="3 4">
    <name type="scientific">Janibacter melonis</name>
    <dbReference type="NCBI Taxonomy" id="262209"/>
    <lineage>
        <taxon>Bacteria</taxon>
        <taxon>Bacillati</taxon>
        <taxon>Actinomycetota</taxon>
        <taxon>Actinomycetes</taxon>
        <taxon>Micrococcales</taxon>
        <taxon>Intrasporangiaceae</taxon>
        <taxon>Janibacter</taxon>
    </lineage>
</organism>
<reference evidence="3 4" key="1">
    <citation type="submission" date="2016-01" db="EMBL/GenBank/DDBJ databases">
        <title>Janibacter melonis strain CD11_4 genome sequencing and assembly.</title>
        <authorList>
            <person name="Nair G.R."/>
            <person name="Kaur G."/>
            <person name="Chander A.M."/>
            <person name="Mayilraj S."/>
        </authorList>
    </citation>
    <scope>NUCLEOTIDE SEQUENCE [LARGE SCALE GENOMIC DNA]</scope>
    <source>
        <strain evidence="3 4">CD11-4</strain>
    </source>
</reference>
<feature type="transmembrane region" description="Helical" evidence="2">
    <location>
        <begin position="119"/>
        <end position="139"/>
    </location>
</feature>
<dbReference type="InterPro" id="IPR046291">
    <property type="entry name" value="DUF6328"/>
</dbReference>
<feature type="transmembrane region" description="Helical" evidence="2">
    <location>
        <begin position="77"/>
        <end position="98"/>
    </location>
</feature>
<protein>
    <recommendedName>
        <fullName evidence="5">Sodium:proton antiporter</fullName>
    </recommendedName>
</protein>
<accession>A0A176QB92</accession>
<keyword evidence="2" id="KW-0472">Membrane</keyword>
<dbReference type="Proteomes" id="UP000076976">
    <property type="component" value="Unassembled WGS sequence"/>
</dbReference>
<evidence type="ECO:0000313" key="3">
    <source>
        <dbReference type="EMBL" id="OAB86959.1"/>
    </source>
</evidence>
<proteinExistence type="predicted"/>
<name>A0A176QB92_9MICO</name>
<feature type="transmembrane region" description="Helical" evidence="2">
    <location>
        <begin position="145"/>
        <end position="166"/>
    </location>
</feature>
<keyword evidence="2" id="KW-0812">Transmembrane</keyword>
<sequence>MATGDDERTDGGRADDGRDVAPGDGRDETATERFDRNWEELLQELRVVQTGVQILAGFLLTLPFQARFTVLEPHHRVLYLVAFCLALLATALLAAPVSAHRLLFRRHAKRELVAFGNRCAQGGMVSLALSLLAVLYLIVEVLIGTPAAVTALVVGAAVFLALWVVLPMRMGRAAGRAGSPPPSRSSS</sequence>
<dbReference type="STRING" id="262209.AWH69_11240"/>
<evidence type="ECO:0000256" key="2">
    <source>
        <dbReference type="SAM" id="Phobius"/>
    </source>
</evidence>
<keyword evidence="4" id="KW-1185">Reference proteome</keyword>
<dbReference type="EMBL" id="LQZG01000003">
    <property type="protein sequence ID" value="OAB86959.1"/>
    <property type="molecule type" value="Genomic_DNA"/>
</dbReference>
<gene>
    <name evidence="3" type="ORF">AWH69_11240</name>
</gene>
<evidence type="ECO:0008006" key="5">
    <source>
        <dbReference type="Google" id="ProtNLM"/>
    </source>
</evidence>
<keyword evidence="2" id="KW-1133">Transmembrane helix</keyword>
<evidence type="ECO:0000256" key="1">
    <source>
        <dbReference type="SAM" id="MobiDB-lite"/>
    </source>
</evidence>
<dbReference type="AlphaFoldDB" id="A0A176QB92"/>
<evidence type="ECO:0000313" key="4">
    <source>
        <dbReference type="Proteomes" id="UP000076976"/>
    </source>
</evidence>
<feature type="region of interest" description="Disordered" evidence="1">
    <location>
        <begin position="1"/>
        <end position="29"/>
    </location>
</feature>
<comment type="caution">
    <text evidence="3">The sequence shown here is derived from an EMBL/GenBank/DDBJ whole genome shotgun (WGS) entry which is preliminary data.</text>
</comment>
<dbReference type="Pfam" id="PF19853">
    <property type="entry name" value="DUF6328"/>
    <property type="match status" value="1"/>
</dbReference>
<dbReference type="RefSeq" id="WP_068275491.1">
    <property type="nucleotide sequence ID" value="NZ_LQZG01000003.1"/>
</dbReference>